<reference evidence="1" key="2">
    <citation type="submission" date="2020-01" db="EMBL/GenBank/DDBJ databases">
        <authorList>
            <person name="Hornung B."/>
        </authorList>
    </citation>
    <scope>NUCLEOTIDE SEQUENCE</scope>
    <source>
        <strain evidence="1">PacBioINE</strain>
    </source>
</reference>
<dbReference type="Proteomes" id="UP001071230">
    <property type="component" value="Unassembled WGS sequence"/>
</dbReference>
<sequence>MWHSATAKVVQLLFFGLPVGERYRHYPRFGRCFQCSAVPDHPLGSISSSFRAEAQGQTRLFPMSKTMGFTAGYGSVRDPV</sequence>
<evidence type="ECO:0000313" key="2">
    <source>
        <dbReference type="EMBL" id="CEJ06430.1"/>
    </source>
</evidence>
<keyword evidence="3" id="KW-1185">Reference proteome</keyword>
<evidence type="ECO:0000313" key="1">
    <source>
        <dbReference type="EMBL" id="CAA7602713.1"/>
    </source>
</evidence>
<dbReference type="EMBL" id="CDGJ01000027">
    <property type="protein sequence ID" value="CEJ06430.1"/>
    <property type="molecule type" value="Genomic_DNA"/>
</dbReference>
<accession>A0A8S0VY77</accession>
<proteinExistence type="predicted"/>
<organism evidence="1">
    <name type="scientific">Acididesulfobacillus acetoxydans</name>
    <dbReference type="NCBI Taxonomy" id="1561005"/>
    <lineage>
        <taxon>Bacteria</taxon>
        <taxon>Bacillati</taxon>
        <taxon>Bacillota</taxon>
        <taxon>Clostridia</taxon>
        <taxon>Eubacteriales</taxon>
        <taxon>Peptococcaceae</taxon>
        <taxon>Acididesulfobacillus</taxon>
    </lineage>
</organism>
<reference evidence="2" key="1">
    <citation type="submission" date="2014-11" db="EMBL/GenBank/DDBJ databases">
        <authorList>
            <person name="Hornung B.V."/>
        </authorList>
    </citation>
    <scope>NUCLEOTIDE SEQUENCE</scope>
    <source>
        <strain evidence="2">INE</strain>
    </source>
</reference>
<gene>
    <name evidence="2" type="ORF">DEACI_0878</name>
    <name evidence="1" type="ORF">DEACI_3392</name>
</gene>
<dbReference type="AlphaFoldDB" id="A0A8S0VY77"/>
<name>A0A8S0VY77_9FIRM</name>
<dbReference type="EMBL" id="LR746496">
    <property type="protein sequence ID" value="CAA7602713.1"/>
    <property type="molecule type" value="Genomic_DNA"/>
</dbReference>
<protein>
    <submittedName>
        <fullName evidence="1">Uncharacterized protein</fullName>
    </submittedName>
</protein>
<dbReference type="KEGG" id="aacx:DEACI_3392"/>
<dbReference type="Proteomes" id="UP000836597">
    <property type="component" value="Chromosome"/>
</dbReference>
<evidence type="ECO:0000313" key="3">
    <source>
        <dbReference type="Proteomes" id="UP001071230"/>
    </source>
</evidence>